<dbReference type="OrthoDB" id="5488434at2"/>
<dbReference type="Gene3D" id="3.40.50.2000">
    <property type="entry name" value="Glycogen Phosphorylase B"/>
    <property type="match status" value="2"/>
</dbReference>
<evidence type="ECO:0000259" key="5">
    <source>
        <dbReference type="Pfam" id="PF21036"/>
    </source>
</evidence>
<organism evidence="6 7">
    <name type="scientific">Kibdelosporangium aridum</name>
    <dbReference type="NCBI Taxonomy" id="2030"/>
    <lineage>
        <taxon>Bacteria</taxon>
        <taxon>Bacillati</taxon>
        <taxon>Actinomycetota</taxon>
        <taxon>Actinomycetes</taxon>
        <taxon>Pseudonocardiales</taxon>
        <taxon>Pseudonocardiaceae</taxon>
        <taxon>Kibdelosporangium</taxon>
    </lineage>
</organism>
<comment type="similarity">
    <text evidence="1">Belongs to the glycosyltransferase 28 family.</text>
</comment>
<dbReference type="InterPro" id="IPR010610">
    <property type="entry name" value="EryCIII-like_C"/>
</dbReference>
<dbReference type="CDD" id="cd03784">
    <property type="entry name" value="GT1_Gtf-like"/>
    <property type="match status" value="1"/>
</dbReference>
<dbReference type="AlphaFoldDB" id="A0A1W2FVK1"/>
<evidence type="ECO:0000256" key="1">
    <source>
        <dbReference type="ARBA" id="ARBA00006962"/>
    </source>
</evidence>
<dbReference type="Pfam" id="PF06722">
    <property type="entry name" value="EryCIII-like_C"/>
    <property type="match status" value="1"/>
</dbReference>
<keyword evidence="2" id="KW-0328">Glycosyltransferase</keyword>
<dbReference type="InterPro" id="IPR050426">
    <property type="entry name" value="Glycosyltransferase_28"/>
</dbReference>
<sequence length="372" mass="40267">MKVLFIPGNSPQPIFSHAPLVNAMRVAGHQVLVGGINWVLPTIASVGLPAVQITPLSEQEVSAFIESMPTDPESWAHSVGKVYAEIALSSLPNLLELAEDWRPDVVVGGGMFYTAPLLAHHLGIPCVRVEWDRNDTRPYDPGAEPVLRPVLDELGLAALPGPDLWLDVCPPSLRPAEDAARQSMRWIPLNAQKPLQPWMYSRPDRPRVYLTRGARMPDVADLRETAKHLLELDVEVVVGTSEQVAEPLRAELPEVRAGFVPLDVLAPTCDLMVHHGGGGTDMNALHAGVPQLIVDPEYPAVAISALVDFGAGLLVDDASHTPRNVLDAAKELLGDPTYRTRAQALSAEIAEMPTPARVVPQLEELTAQRKSG</sequence>
<dbReference type="SUPFAM" id="SSF53756">
    <property type="entry name" value="UDP-Glycosyltransferase/glycogen phosphorylase"/>
    <property type="match status" value="1"/>
</dbReference>
<dbReference type="PANTHER" id="PTHR48050">
    <property type="entry name" value="STEROL 3-BETA-GLUCOSYLTRANSFERASE"/>
    <property type="match status" value="1"/>
</dbReference>
<proteinExistence type="inferred from homology"/>
<evidence type="ECO:0000259" key="4">
    <source>
        <dbReference type="Pfam" id="PF06722"/>
    </source>
</evidence>
<protein>
    <submittedName>
        <fullName evidence="6">UDP:flavonoid glycosyltransferase YjiC, YdhE family</fullName>
    </submittedName>
</protein>
<reference evidence="6 7" key="1">
    <citation type="submission" date="2017-04" db="EMBL/GenBank/DDBJ databases">
        <authorList>
            <person name="Afonso C.L."/>
            <person name="Miller P.J."/>
            <person name="Scott M.A."/>
            <person name="Spackman E."/>
            <person name="Goraichik I."/>
            <person name="Dimitrov K.M."/>
            <person name="Suarez D.L."/>
            <person name="Swayne D.E."/>
        </authorList>
    </citation>
    <scope>NUCLEOTIDE SEQUENCE [LARGE SCALE GENOMIC DNA]</scope>
    <source>
        <strain evidence="6 7">DSM 43828</strain>
    </source>
</reference>
<dbReference type="GO" id="GO:0016758">
    <property type="term" value="F:hexosyltransferase activity"/>
    <property type="evidence" value="ECO:0007669"/>
    <property type="project" value="UniProtKB-ARBA"/>
</dbReference>
<feature type="domain" description="Erythromycin biosynthesis protein CIII-like C-terminal" evidence="4">
    <location>
        <begin position="227"/>
        <end position="365"/>
    </location>
</feature>
<name>A0A1W2FVK1_KIBAR</name>
<dbReference type="RefSeq" id="WP_084433709.1">
    <property type="nucleotide sequence ID" value="NZ_FWXV01000012.1"/>
</dbReference>
<evidence type="ECO:0000256" key="3">
    <source>
        <dbReference type="ARBA" id="ARBA00022679"/>
    </source>
</evidence>
<evidence type="ECO:0000256" key="2">
    <source>
        <dbReference type="ARBA" id="ARBA00022676"/>
    </source>
</evidence>
<dbReference type="GO" id="GO:0008194">
    <property type="term" value="F:UDP-glycosyltransferase activity"/>
    <property type="evidence" value="ECO:0007669"/>
    <property type="project" value="InterPro"/>
</dbReference>
<dbReference type="Pfam" id="PF21036">
    <property type="entry name" value="EryCIII-like_N"/>
    <property type="match status" value="1"/>
</dbReference>
<keyword evidence="3 6" id="KW-0808">Transferase</keyword>
<dbReference type="EMBL" id="FWXV01000012">
    <property type="protein sequence ID" value="SMD25893.1"/>
    <property type="molecule type" value="Genomic_DNA"/>
</dbReference>
<gene>
    <name evidence="6" type="ORF">SAMN05661093_09471</name>
</gene>
<dbReference type="GO" id="GO:0017000">
    <property type="term" value="P:antibiotic biosynthetic process"/>
    <property type="evidence" value="ECO:0007669"/>
    <property type="project" value="UniProtKB-ARBA"/>
</dbReference>
<dbReference type="Proteomes" id="UP000192674">
    <property type="component" value="Unassembled WGS sequence"/>
</dbReference>
<dbReference type="PANTHER" id="PTHR48050:SF13">
    <property type="entry name" value="STEROL 3-BETA-GLUCOSYLTRANSFERASE UGT80A2"/>
    <property type="match status" value="1"/>
</dbReference>
<accession>A0A1W2FVK1</accession>
<dbReference type="InterPro" id="IPR048284">
    <property type="entry name" value="EryCIII-like_N"/>
</dbReference>
<evidence type="ECO:0000313" key="6">
    <source>
        <dbReference type="EMBL" id="SMD25893.1"/>
    </source>
</evidence>
<feature type="domain" description="Erythromycin biosynthesis protein CIII-like N-terminal" evidence="5">
    <location>
        <begin position="23"/>
        <end position="213"/>
    </location>
</feature>
<keyword evidence="7" id="KW-1185">Reference proteome</keyword>
<dbReference type="InterPro" id="IPR002213">
    <property type="entry name" value="UDP_glucos_trans"/>
</dbReference>
<evidence type="ECO:0000313" key="7">
    <source>
        <dbReference type="Proteomes" id="UP000192674"/>
    </source>
</evidence>